<reference evidence="2 3" key="1">
    <citation type="submission" date="2020-03" db="EMBL/GenBank/DDBJ databases">
        <title>Genomic Encyclopedia of Type Strains, Phase IV (KMG-IV): sequencing the most valuable type-strain genomes for metagenomic binning, comparative biology and taxonomic classification.</title>
        <authorList>
            <person name="Goeker M."/>
        </authorList>
    </citation>
    <scope>NUCLEOTIDE SEQUENCE [LARGE SCALE GENOMIC DNA]</scope>
    <source>
        <strain evidence="2 3">DSM 4736</strain>
    </source>
</reference>
<feature type="transmembrane region" description="Helical" evidence="1">
    <location>
        <begin position="12"/>
        <end position="32"/>
    </location>
</feature>
<gene>
    <name evidence="2" type="ORF">GGQ87_001086</name>
</gene>
<keyword evidence="1" id="KW-0472">Membrane</keyword>
<dbReference type="Proteomes" id="UP000587415">
    <property type="component" value="Unassembled WGS sequence"/>
</dbReference>
<sequence length="36" mass="4011">MRIVMFVKRHWPFLLVVLELVTIAALTGFIAATPVG</sequence>
<keyword evidence="1" id="KW-0812">Transmembrane</keyword>
<comment type="caution">
    <text evidence="2">The sequence shown here is derived from an EMBL/GenBank/DDBJ whole genome shotgun (WGS) entry which is preliminary data.</text>
</comment>
<accession>A0A7X5YJC2</accession>
<evidence type="ECO:0000256" key="1">
    <source>
        <dbReference type="SAM" id="Phobius"/>
    </source>
</evidence>
<evidence type="ECO:0000313" key="3">
    <source>
        <dbReference type="Proteomes" id="UP000587415"/>
    </source>
</evidence>
<dbReference type="AlphaFoldDB" id="A0A7X5YJC2"/>
<dbReference type="EMBL" id="JAATJM010000001">
    <property type="protein sequence ID" value="NJC40828.1"/>
    <property type="molecule type" value="Genomic_DNA"/>
</dbReference>
<evidence type="ECO:0000313" key="2">
    <source>
        <dbReference type="EMBL" id="NJC40828.1"/>
    </source>
</evidence>
<keyword evidence="1" id="KW-1133">Transmembrane helix</keyword>
<name>A0A7X5YJC2_9CAUL</name>
<proteinExistence type="predicted"/>
<protein>
    <submittedName>
        <fullName evidence="2">Uncharacterized protein</fullName>
    </submittedName>
</protein>
<keyword evidence="3" id="KW-1185">Reference proteome</keyword>
<organism evidence="2 3">
    <name type="scientific">Brevundimonas alba</name>
    <dbReference type="NCBI Taxonomy" id="74314"/>
    <lineage>
        <taxon>Bacteria</taxon>
        <taxon>Pseudomonadati</taxon>
        <taxon>Pseudomonadota</taxon>
        <taxon>Alphaproteobacteria</taxon>
        <taxon>Caulobacterales</taxon>
        <taxon>Caulobacteraceae</taxon>
        <taxon>Brevundimonas</taxon>
    </lineage>
</organism>